<evidence type="ECO:0000313" key="1">
    <source>
        <dbReference type="EMBL" id="GEU81831.1"/>
    </source>
</evidence>
<accession>A0A6L2N6H9</accession>
<comment type="caution">
    <text evidence="1">The sequence shown here is derived from an EMBL/GenBank/DDBJ whole genome shotgun (WGS) entry which is preliminary data.</text>
</comment>
<name>A0A6L2N6H9_TANCI</name>
<proteinExistence type="predicted"/>
<dbReference type="EMBL" id="BKCJ010008363">
    <property type="protein sequence ID" value="GEU81831.1"/>
    <property type="molecule type" value="Genomic_DNA"/>
</dbReference>
<sequence length="194" mass="22327">MRETPTGEIVISFLFLASNDSKGTEYCRYECFCNGVDDVGWGVPETVDEDKRIATKLNRLREEMLVVCEKRRNLVDELRSIREIVVVGEAAEFVSDNVRKDNAQVEQLREIESQMEFRALEKDLHVQKIIGNGLVMASLPKCKALHERVARRISVLYREMEIAYGEKLDFIWELEVVPCVVVVAKTTEFLNNKL</sequence>
<dbReference type="AlphaFoldDB" id="A0A6L2N6H9"/>
<organism evidence="1">
    <name type="scientific">Tanacetum cinerariifolium</name>
    <name type="common">Dalmatian daisy</name>
    <name type="synonym">Chrysanthemum cinerariifolium</name>
    <dbReference type="NCBI Taxonomy" id="118510"/>
    <lineage>
        <taxon>Eukaryota</taxon>
        <taxon>Viridiplantae</taxon>
        <taxon>Streptophyta</taxon>
        <taxon>Embryophyta</taxon>
        <taxon>Tracheophyta</taxon>
        <taxon>Spermatophyta</taxon>
        <taxon>Magnoliopsida</taxon>
        <taxon>eudicotyledons</taxon>
        <taxon>Gunneridae</taxon>
        <taxon>Pentapetalae</taxon>
        <taxon>asterids</taxon>
        <taxon>campanulids</taxon>
        <taxon>Asterales</taxon>
        <taxon>Asteraceae</taxon>
        <taxon>Asteroideae</taxon>
        <taxon>Anthemideae</taxon>
        <taxon>Anthemidinae</taxon>
        <taxon>Tanacetum</taxon>
    </lineage>
</organism>
<reference evidence="1" key="1">
    <citation type="journal article" date="2019" name="Sci. Rep.">
        <title>Draft genome of Tanacetum cinerariifolium, the natural source of mosquito coil.</title>
        <authorList>
            <person name="Yamashiro T."/>
            <person name="Shiraishi A."/>
            <person name="Satake H."/>
            <person name="Nakayama K."/>
        </authorList>
    </citation>
    <scope>NUCLEOTIDE SEQUENCE</scope>
</reference>
<protein>
    <submittedName>
        <fullName evidence="1">Uncharacterized protein</fullName>
    </submittedName>
</protein>
<gene>
    <name evidence="1" type="ORF">Tci_053809</name>
</gene>